<reference evidence="1" key="1">
    <citation type="journal article" date="2021" name="Nat. Commun.">
        <title>Genetic determinants of endophytism in the Arabidopsis root mycobiome.</title>
        <authorList>
            <person name="Mesny F."/>
            <person name="Miyauchi S."/>
            <person name="Thiergart T."/>
            <person name="Pickel B."/>
            <person name="Atanasova L."/>
            <person name="Karlsson M."/>
            <person name="Huettel B."/>
            <person name="Barry K.W."/>
            <person name="Haridas S."/>
            <person name="Chen C."/>
            <person name="Bauer D."/>
            <person name="Andreopoulos W."/>
            <person name="Pangilinan J."/>
            <person name="LaButti K."/>
            <person name="Riley R."/>
            <person name="Lipzen A."/>
            <person name="Clum A."/>
            <person name="Drula E."/>
            <person name="Henrissat B."/>
            <person name="Kohler A."/>
            <person name="Grigoriev I.V."/>
            <person name="Martin F.M."/>
            <person name="Hacquard S."/>
        </authorList>
    </citation>
    <scope>NUCLEOTIDE SEQUENCE</scope>
    <source>
        <strain evidence="1">MPI-SDFR-AT-0073</strain>
    </source>
</reference>
<dbReference type="EMBL" id="JAGPXC010000002">
    <property type="protein sequence ID" value="KAH6658177.1"/>
    <property type="molecule type" value="Genomic_DNA"/>
</dbReference>
<dbReference type="OrthoDB" id="2735536at2759"/>
<keyword evidence="2" id="KW-1185">Reference proteome</keyword>
<comment type="caution">
    <text evidence="1">The sequence shown here is derived from an EMBL/GenBank/DDBJ whole genome shotgun (WGS) entry which is preliminary data.</text>
</comment>
<dbReference type="AlphaFoldDB" id="A0A9P8UU87"/>
<feature type="non-terminal residue" evidence="1">
    <location>
        <position position="113"/>
    </location>
</feature>
<accession>A0A9P8UU87</accession>
<evidence type="ECO:0000313" key="1">
    <source>
        <dbReference type="EMBL" id="KAH6658177.1"/>
    </source>
</evidence>
<dbReference type="RefSeq" id="XP_045962411.1">
    <property type="nucleotide sequence ID" value="XM_046102243.1"/>
</dbReference>
<dbReference type="Gene3D" id="3.40.50.720">
    <property type="entry name" value="NAD(P)-binding Rossmann-like Domain"/>
    <property type="match status" value="1"/>
</dbReference>
<dbReference type="GeneID" id="70131135"/>
<gene>
    <name evidence="1" type="ORF">BKA67DRAFT_557346</name>
</gene>
<sequence length="113" mass="12161">MLSNGATGMLIGGLLTGDRGVGMVGNAVLCANVARAHVRALDPAVEGNQSFLLNAEPRWEDTVPIAKKHFPEAFRSGLFREGGWQPPTIPLKWDSSKVCARDCIDTSLSWVVL</sequence>
<dbReference type="Proteomes" id="UP000758603">
    <property type="component" value="Unassembled WGS sequence"/>
</dbReference>
<name>A0A9P8UU87_9PEZI</name>
<organism evidence="1 2">
    <name type="scientific">Truncatella angustata</name>
    <dbReference type="NCBI Taxonomy" id="152316"/>
    <lineage>
        <taxon>Eukaryota</taxon>
        <taxon>Fungi</taxon>
        <taxon>Dikarya</taxon>
        <taxon>Ascomycota</taxon>
        <taxon>Pezizomycotina</taxon>
        <taxon>Sordariomycetes</taxon>
        <taxon>Xylariomycetidae</taxon>
        <taxon>Amphisphaeriales</taxon>
        <taxon>Sporocadaceae</taxon>
        <taxon>Truncatella</taxon>
    </lineage>
</organism>
<proteinExistence type="predicted"/>
<protein>
    <submittedName>
        <fullName evidence="1">Uncharacterized protein</fullName>
    </submittedName>
</protein>
<evidence type="ECO:0000313" key="2">
    <source>
        <dbReference type="Proteomes" id="UP000758603"/>
    </source>
</evidence>